<gene>
    <name evidence="1" type="ORF">JTE90_020852</name>
</gene>
<keyword evidence="2" id="KW-1185">Reference proteome</keyword>
<evidence type="ECO:0000313" key="2">
    <source>
        <dbReference type="Proteomes" id="UP000827092"/>
    </source>
</evidence>
<dbReference type="Proteomes" id="UP000827092">
    <property type="component" value="Unassembled WGS sequence"/>
</dbReference>
<accession>A0AAV6US17</accession>
<proteinExistence type="predicted"/>
<sequence length="109" mass="12243">MLQLQISTAPITEESTSISHLSFWTQQNLCQTDVSNHNSCNESYNSSSPRYRFRAIFLPKLPSEPYPRNFQFNSSITLGNRSVKISEITTKLAVQGEFSGVLGKEPEKG</sequence>
<protein>
    <submittedName>
        <fullName evidence="1">Uncharacterized protein</fullName>
    </submittedName>
</protein>
<name>A0AAV6US17_9ARAC</name>
<comment type="caution">
    <text evidence="1">The sequence shown here is derived from an EMBL/GenBank/DDBJ whole genome shotgun (WGS) entry which is preliminary data.</text>
</comment>
<dbReference type="EMBL" id="JAFNEN010000297">
    <property type="protein sequence ID" value="KAG8186549.1"/>
    <property type="molecule type" value="Genomic_DNA"/>
</dbReference>
<organism evidence="1 2">
    <name type="scientific">Oedothorax gibbosus</name>
    <dbReference type="NCBI Taxonomy" id="931172"/>
    <lineage>
        <taxon>Eukaryota</taxon>
        <taxon>Metazoa</taxon>
        <taxon>Ecdysozoa</taxon>
        <taxon>Arthropoda</taxon>
        <taxon>Chelicerata</taxon>
        <taxon>Arachnida</taxon>
        <taxon>Araneae</taxon>
        <taxon>Araneomorphae</taxon>
        <taxon>Entelegynae</taxon>
        <taxon>Araneoidea</taxon>
        <taxon>Linyphiidae</taxon>
        <taxon>Erigoninae</taxon>
        <taxon>Oedothorax</taxon>
    </lineage>
</organism>
<reference evidence="1 2" key="1">
    <citation type="journal article" date="2022" name="Nat. Ecol. Evol.">
        <title>A masculinizing supergene underlies an exaggerated male reproductive morph in a spider.</title>
        <authorList>
            <person name="Hendrickx F."/>
            <person name="De Corte Z."/>
            <person name="Sonet G."/>
            <person name="Van Belleghem S.M."/>
            <person name="Kostlbacher S."/>
            <person name="Vangestel C."/>
        </authorList>
    </citation>
    <scope>NUCLEOTIDE SEQUENCE [LARGE SCALE GENOMIC DNA]</scope>
    <source>
        <strain evidence="1">W744_W776</strain>
    </source>
</reference>
<dbReference type="AlphaFoldDB" id="A0AAV6US17"/>
<evidence type="ECO:0000313" key="1">
    <source>
        <dbReference type="EMBL" id="KAG8186549.1"/>
    </source>
</evidence>